<sequence length="64" mass="7306">MKKIRNYKKGRGQRAEGSSDEKISTAMDESVLLPYTPHPLSRQRAEGKNLFLPLPFMVLYPLLS</sequence>
<feature type="compositionally biased region" description="Basic residues" evidence="1">
    <location>
        <begin position="1"/>
        <end position="12"/>
    </location>
</feature>
<proteinExistence type="predicted"/>
<organism evidence="2 3">
    <name type="scientific">Fischerella thermalis CCMEE 5268</name>
    <dbReference type="NCBI Taxonomy" id="2019662"/>
    <lineage>
        <taxon>Bacteria</taxon>
        <taxon>Bacillati</taxon>
        <taxon>Cyanobacteriota</taxon>
        <taxon>Cyanophyceae</taxon>
        <taxon>Nostocales</taxon>
        <taxon>Hapalosiphonaceae</taxon>
        <taxon>Fischerella</taxon>
    </lineage>
</organism>
<accession>A0A2N6KK39</accession>
<dbReference type="EMBL" id="NMQA01000052">
    <property type="protein sequence ID" value="PMB00032.1"/>
    <property type="molecule type" value="Genomic_DNA"/>
</dbReference>
<name>A0A2N6KK39_9CYAN</name>
<protein>
    <submittedName>
        <fullName evidence="2">Uncharacterized protein</fullName>
    </submittedName>
</protein>
<feature type="compositionally biased region" description="Basic and acidic residues" evidence="1">
    <location>
        <begin position="13"/>
        <end position="23"/>
    </location>
</feature>
<feature type="region of interest" description="Disordered" evidence="1">
    <location>
        <begin position="1"/>
        <end position="25"/>
    </location>
</feature>
<gene>
    <name evidence="2" type="ORF">CEN50_04720</name>
</gene>
<evidence type="ECO:0000313" key="3">
    <source>
        <dbReference type="Proteomes" id="UP000235025"/>
    </source>
</evidence>
<evidence type="ECO:0000256" key="1">
    <source>
        <dbReference type="SAM" id="MobiDB-lite"/>
    </source>
</evidence>
<dbReference type="AlphaFoldDB" id="A0A2N6KK39"/>
<comment type="caution">
    <text evidence="2">The sequence shown here is derived from an EMBL/GenBank/DDBJ whole genome shotgun (WGS) entry which is preliminary data.</text>
</comment>
<evidence type="ECO:0000313" key="2">
    <source>
        <dbReference type="EMBL" id="PMB00032.1"/>
    </source>
</evidence>
<reference evidence="2 3" key="1">
    <citation type="submission" date="2017-07" db="EMBL/GenBank/DDBJ databases">
        <title>Genomes of Fischerella (Mastigocladus) sp. strains.</title>
        <authorList>
            <person name="Miller S.R."/>
        </authorList>
    </citation>
    <scope>NUCLEOTIDE SEQUENCE [LARGE SCALE GENOMIC DNA]</scope>
    <source>
        <strain evidence="2 3">CCMEE 5268</strain>
    </source>
</reference>
<dbReference type="Proteomes" id="UP000235025">
    <property type="component" value="Unassembled WGS sequence"/>
</dbReference>